<proteinExistence type="predicted"/>
<evidence type="ECO:0000313" key="2">
    <source>
        <dbReference type="Proteomes" id="UP000326950"/>
    </source>
</evidence>
<dbReference type="Pfam" id="PF00300">
    <property type="entry name" value="His_Phos_1"/>
    <property type="match status" value="1"/>
</dbReference>
<dbReference type="GO" id="GO:0016791">
    <property type="term" value="F:phosphatase activity"/>
    <property type="evidence" value="ECO:0007669"/>
    <property type="project" value="TreeGrafter"/>
</dbReference>
<organism evidence="1 2">
    <name type="scientific">Aspergillus tamarii</name>
    <dbReference type="NCBI Taxonomy" id="41984"/>
    <lineage>
        <taxon>Eukaryota</taxon>
        <taxon>Fungi</taxon>
        <taxon>Dikarya</taxon>
        <taxon>Ascomycota</taxon>
        <taxon>Pezizomycotina</taxon>
        <taxon>Eurotiomycetes</taxon>
        <taxon>Eurotiomycetidae</taxon>
        <taxon>Eurotiales</taxon>
        <taxon>Aspergillaceae</taxon>
        <taxon>Aspergillus</taxon>
        <taxon>Aspergillus subgen. Circumdati</taxon>
    </lineage>
</organism>
<dbReference type="Proteomes" id="UP000326950">
    <property type="component" value="Unassembled WGS sequence"/>
</dbReference>
<dbReference type="AlphaFoldDB" id="A0A5N6V3M3"/>
<dbReference type="CDD" id="cd07067">
    <property type="entry name" value="HP_PGM_like"/>
    <property type="match status" value="1"/>
</dbReference>
<dbReference type="InterPro" id="IPR029033">
    <property type="entry name" value="His_PPase_superfam"/>
</dbReference>
<reference evidence="1 2" key="1">
    <citation type="submission" date="2019-04" db="EMBL/GenBank/DDBJ databases">
        <title>Friends and foes A comparative genomics study of 23 Aspergillus species from section Flavi.</title>
        <authorList>
            <consortium name="DOE Joint Genome Institute"/>
            <person name="Kjaerbolling I."/>
            <person name="Vesth T."/>
            <person name="Frisvad J.C."/>
            <person name="Nybo J.L."/>
            <person name="Theobald S."/>
            <person name="Kildgaard S."/>
            <person name="Isbrandt T."/>
            <person name="Kuo A."/>
            <person name="Sato A."/>
            <person name="Lyhne E.K."/>
            <person name="Kogle M.E."/>
            <person name="Wiebenga A."/>
            <person name="Kun R.S."/>
            <person name="Lubbers R.J."/>
            <person name="Makela M.R."/>
            <person name="Barry K."/>
            <person name="Chovatia M."/>
            <person name="Clum A."/>
            <person name="Daum C."/>
            <person name="Haridas S."/>
            <person name="He G."/>
            <person name="LaButti K."/>
            <person name="Lipzen A."/>
            <person name="Mondo S."/>
            <person name="Riley R."/>
            <person name="Salamov A."/>
            <person name="Simmons B.A."/>
            <person name="Magnuson J.K."/>
            <person name="Henrissat B."/>
            <person name="Mortensen U.H."/>
            <person name="Larsen T.O."/>
            <person name="Devries R.P."/>
            <person name="Grigoriev I.V."/>
            <person name="Machida M."/>
            <person name="Baker S.E."/>
            <person name="Andersen M.R."/>
        </authorList>
    </citation>
    <scope>NUCLEOTIDE SEQUENCE [LARGE SCALE GENOMIC DNA]</scope>
    <source>
        <strain evidence="1 2">CBS 117626</strain>
    </source>
</reference>
<dbReference type="SUPFAM" id="SSF53254">
    <property type="entry name" value="Phosphoglycerate mutase-like"/>
    <property type="match status" value="1"/>
</dbReference>
<dbReference type="OrthoDB" id="496981at2759"/>
<dbReference type="EMBL" id="ML738600">
    <property type="protein sequence ID" value="KAE8165454.1"/>
    <property type="molecule type" value="Genomic_DNA"/>
</dbReference>
<keyword evidence="2" id="KW-1185">Reference proteome</keyword>
<protein>
    <submittedName>
        <fullName evidence="1">Histidine phosphatase superfamily</fullName>
    </submittedName>
</protein>
<evidence type="ECO:0000313" key="1">
    <source>
        <dbReference type="EMBL" id="KAE8165454.1"/>
    </source>
</evidence>
<dbReference type="InterPro" id="IPR013078">
    <property type="entry name" value="His_Pase_superF_clade-1"/>
</dbReference>
<dbReference type="PANTHER" id="PTHR48100">
    <property type="entry name" value="BROAD-SPECIFICITY PHOSPHATASE YOR283W-RELATED"/>
    <property type="match status" value="1"/>
</dbReference>
<dbReference type="Gene3D" id="3.40.50.1240">
    <property type="entry name" value="Phosphoglycerate mutase-like"/>
    <property type="match status" value="1"/>
</dbReference>
<dbReference type="GO" id="GO:0005737">
    <property type="term" value="C:cytoplasm"/>
    <property type="evidence" value="ECO:0007669"/>
    <property type="project" value="TreeGrafter"/>
</dbReference>
<name>A0A5N6V3M3_ASPTM</name>
<dbReference type="SMART" id="SM00855">
    <property type="entry name" value="PGAM"/>
    <property type="match status" value="1"/>
</dbReference>
<dbReference type="PANTHER" id="PTHR48100:SF54">
    <property type="entry name" value="PHOSPHATASE SPAC5H10.03-RELATED"/>
    <property type="match status" value="1"/>
</dbReference>
<accession>A0A5N6V3M3</accession>
<dbReference type="InterPro" id="IPR050275">
    <property type="entry name" value="PGM_Phosphatase"/>
</dbReference>
<gene>
    <name evidence="1" type="ORF">BDV40DRAFT_297484</name>
</gene>
<sequence length="215" mass="24174">MVAQIYVVRHAESAHNVSKDFNHRDPPLTELGFQQASQLAQAFPYGPRVGAILVSPLRRTIQTTLAAFSHILDKRYFSLDSGQGIEDGAILIVDPDLQERSTFPCDTGSPRSLLEETFPYLSFDGLEDTWYFKEAAYSSENEAVEERAAKVRRYIAHLLAKLKDQEKNHLVVVTHGVFMKFLVGDDSIDLPKAGWKVYTLETREANYTLVPAEGL</sequence>